<proteinExistence type="predicted"/>
<feature type="compositionally biased region" description="Acidic residues" evidence="1">
    <location>
        <begin position="298"/>
        <end position="307"/>
    </location>
</feature>
<dbReference type="EMBL" id="JAACAK010000112">
    <property type="protein sequence ID" value="NIR76011.1"/>
    <property type="molecule type" value="Genomic_DNA"/>
</dbReference>
<evidence type="ECO:0000256" key="1">
    <source>
        <dbReference type="SAM" id="MobiDB-lite"/>
    </source>
</evidence>
<dbReference type="AlphaFoldDB" id="A0AAE4ZBN6"/>
<evidence type="ECO:0000313" key="2">
    <source>
        <dbReference type="EMBL" id="NIR76011.1"/>
    </source>
</evidence>
<feature type="region of interest" description="Disordered" evidence="1">
    <location>
        <begin position="282"/>
        <end position="307"/>
    </location>
</feature>
<dbReference type="Proteomes" id="UP000702544">
    <property type="component" value="Unassembled WGS sequence"/>
</dbReference>
<evidence type="ECO:0000313" key="3">
    <source>
        <dbReference type="Proteomes" id="UP000702544"/>
    </source>
</evidence>
<sequence length="307" mass="32450">ARVSFPELPDTGALAALGPPRTAGDEPAGTRTAHYQLTAWQLGQLELPEAALIVNPDGAERAIPFPEVIVQVVSALPEGADADTLAWKPPADVIGGNWSLGEKLAAAALLVALFVVGALYLRRRGAAEPVSPPPTKTPRERALEAFDGLLESGLIEAGELKGFYSGVSQVLRQFLAESDPAWGLDLTTREILAEVARDGVTAEAHARLQVLLKEADQVKFARRRPSRIRAGRALEAARDWVADFVRLEPAPEPGVEDQVEIDPLVEGGVLPGDDALAAIESVFMGEPGQGDGGAAGEPTDDDEEERG</sequence>
<organism evidence="2 3">
    <name type="scientific">Candidatus Kutchimonas denitrificans</name>
    <dbReference type="NCBI Taxonomy" id="3056748"/>
    <lineage>
        <taxon>Bacteria</taxon>
        <taxon>Pseudomonadati</taxon>
        <taxon>Gemmatimonadota</taxon>
        <taxon>Gemmatimonadia</taxon>
        <taxon>Candidatus Palauibacterales</taxon>
        <taxon>Candidatus Palauibacteraceae</taxon>
        <taxon>Candidatus Kutchimonas</taxon>
    </lineage>
</organism>
<reference evidence="2 3" key="1">
    <citation type="submission" date="2020-01" db="EMBL/GenBank/DDBJ databases">
        <title>Genomes assembled from Gulf of Kutch pelagic sediment metagenomes.</title>
        <authorList>
            <person name="Chandrashekar M."/>
            <person name="Mahajan M.S."/>
            <person name="Dave K.J."/>
            <person name="Vatsa P."/>
            <person name="Nathani N.M."/>
        </authorList>
    </citation>
    <scope>NUCLEOTIDE SEQUENCE [LARGE SCALE GENOMIC DNA]</scope>
    <source>
        <strain evidence="2">KS3-K002</strain>
    </source>
</reference>
<comment type="caution">
    <text evidence="2">The sequence shown here is derived from an EMBL/GenBank/DDBJ whole genome shotgun (WGS) entry which is preliminary data.</text>
</comment>
<feature type="region of interest" description="Disordered" evidence="1">
    <location>
        <begin position="1"/>
        <end position="29"/>
    </location>
</feature>
<feature type="non-terminal residue" evidence="2">
    <location>
        <position position="1"/>
    </location>
</feature>
<protein>
    <submittedName>
        <fullName evidence="2">Uncharacterized protein</fullName>
    </submittedName>
</protein>
<accession>A0AAE4ZBN6</accession>
<gene>
    <name evidence="2" type="ORF">GWO12_13025</name>
</gene>
<name>A0AAE4ZBN6_9BACT</name>